<dbReference type="PANTHER" id="PTHR24320:SF152">
    <property type="entry name" value="SHORT-CHAIN DEHYDROGENASE_REDUCTASE FAMILY PROTEIN"/>
    <property type="match status" value="1"/>
</dbReference>
<accession>A0ABQ6HHJ9</accession>
<evidence type="ECO:0000313" key="4">
    <source>
        <dbReference type="Proteomes" id="UP001157134"/>
    </source>
</evidence>
<evidence type="ECO:0000256" key="2">
    <source>
        <dbReference type="ARBA" id="ARBA00023002"/>
    </source>
</evidence>
<gene>
    <name evidence="3" type="ORF">tloyanaT_24600</name>
</gene>
<evidence type="ECO:0000313" key="3">
    <source>
        <dbReference type="EMBL" id="GLX86207.1"/>
    </source>
</evidence>
<dbReference type="Proteomes" id="UP001157134">
    <property type="component" value="Unassembled WGS sequence"/>
</dbReference>
<name>A0ABQ6HHJ9_9GAMM</name>
<dbReference type="PANTHER" id="PTHR24320">
    <property type="entry name" value="RETINOL DEHYDROGENASE"/>
    <property type="match status" value="1"/>
</dbReference>
<dbReference type="InterPro" id="IPR002347">
    <property type="entry name" value="SDR_fam"/>
</dbReference>
<evidence type="ECO:0008006" key="5">
    <source>
        <dbReference type="Google" id="ProtNLM"/>
    </source>
</evidence>
<comment type="similarity">
    <text evidence="1">Belongs to the short-chain dehydrogenases/reductases (SDR) family.</text>
</comment>
<dbReference type="Gene3D" id="3.40.50.720">
    <property type="entry name" value="NAD(P)-binding Rossmann-like Domain"/>
    <property type="match status" value="1"/>
</dbReference>
<keyword evidence="4" id="KW-1185">Reference proteome</keyword>
<dbReference type="EMBL" id="BSSV01000005">
    <property type="protein sequence ID" value="GLX86207.1"/>
    <property type="molecule type" value="Genomic_DNA"/>
</dbReference>
<dbReference type="SUPFAM" id="SSF51735">
    <property type="entry name" value="NAD(P)-binding Rossmann-fold domains"/>
    <property type="match status" value="1"/>
</dbReference>
<protein>
    <recommendedName>
        <fullName evidence="5">SDR family NAD(P)-dependent oxidoreductase</fullName>
    </recommendedName>
</protein>
<dbReference type="RefSeq" id="WP_284298987.1">
    <property type="nucleotide sequence ID" value="NZ_BSSV01000005.1"/>
</dbReference>
<evidence type="ECO:0000256" key="1">
    <source>
        <dbReference type="ARBA" id="ARBA00006484"/>
    </source>
</evidence>
<dbReference type="Pfam" id="PF00106">
    <property type="entry name" value="adh_short"/>
    <property type="match status" value="1"/>
</dbReference>
<sequence>MIEKVLITGANAGLGKEAAKQLAEQSDITKIYLGCRNRDKAIAAKRELEAMTQRKIFEILLIDVSNLDSVKQAVSEISEPIDALIMNAGGTGGANFNRVNQYGATEIFSANMLGHAQLAQQLINEGKLTQIALYAGSEAARGVEEMGMKRPNLNDSSIDEFAAIINGTKYPEAKDPTISYGPIKYMGALWMSAMARKHSTIRFITMSPGATTGTEGFNTLPLVKQWVMKGMMQVMQWAGKVHGVEQGAARYIDGLYNLELKSGGFYASQKGLSGPIDDQSKLFPDIGNTNYQDNAYQAIQRFL</sequence>
<reference evidence="3 4" key="1">
    <citation type="submission" date="2023-03" db="EMBL/GenBank/DDBJ databases">
        <title>Thalassotalea loyana LMG 22536T draft genome sequence.</title>
        <authorList>
            <person name="Sawabe T."/>
        </authorList>
    </citation>
    <scope>NUCLEOTIDE SEQUENCE [LARGE SCALE GENOMIC DNA]</scope>
    <source>
        <strain evidence="3 4">LMG 22536</strain>
    </source>
</reference>
<keyword evidence="2" id="KW-0560">Oxidoreductase</keyword>
<dbReference type="InterPro" id="IPR036291">
    <property type="entry name" value="NAD(P)-bd_dom_sf"/>
</dbReference>
<comment type="caution">
    <text evidence="3">The sequence shown here is derived from an EMBL/GenBank/DDBJ whole genome shotgun (WGS) entry which is preliminary data.</text>
</comment>
<organism evidence="3 4">
    <name type="scientific">Thalassotalea loyana</name>
    <dbReference type="NCBI Taxonomy" id="280483"/>
    <lineage>
        <taxon>Bacteria</taxon>
        <taxon>Pseudomonadati</taxon>
        <taxon>Pseudomonadota</taxon>
        <taxon>Gammaproteobacteria</taxon>
        <taxon>Alteromonadales</taxon>
        <taxon>Colwelliaceae</taxon>
        <taxon>Thalassotalea</taxon>
    </lineage>
</organism>
<proteinExistence type="inferred from homology"/>